<name>A0A7S7NWR0_PALFE</name>
<dbReference type="RefSeq" id="WP_194452805.1">
    <property type="nucleotide sequence ID" value="NZ_CP063849.1"/>
</dbReference>
<evidence type="ECO:0000313" key="2">
    <source>
        <dbReference type="EMBL" id="QOY91151.1"/>
    </source>
</evidence>
<accession>A0A7S7NWR0</accession>
<keyword evidence="3" id="KW-1185">Reference proteome</keyword>
<evidence type="ECO:0008006" key="4">
    <source>
        <dbReference type="Google" id="ProtNLM"/>
    </source>
</evidence>
<dbReference type="Proteomes" id="UP000593892">
    <property type="component" value="Chromosome"/>
</dbReference>
<reference evidence="2 3" key="1">
    <citation type="submission" date="2020-10" db="EMBL/GenBank/DDBJ databases">
        <title>Complete genome sequence of Paludibaculum fermentans P105T, a facultatively anaerobic acidobacterium capable of dissimilatory Fe(III) reduction.</title>
        <authorList>
            <person name="Dedysh S.N."/>
            <person name="Beletsky A.V."/>
            <person name="Kulichevskaya I.S."/>
            <person name="Mardanov A.V."/>
            <person name="Ravin N.V."/>
        </authorList>
    </citation>
    <scope>NUCLEOTIDE SEQUENCE [LARGE SCALE GENOMIC DNA]</scope>
    <source>
        <strain evidence="2 3">P105</strain>
    </source>
</reference>
<evidence type="ECO:0000313" key="3">
    <source>
        <dbReference type="Proteomes" id="UP000593892"/>
    </source>
</evidence>
<sequence>MKRPTSGILMGVLLSSAWFFTMTGLAVALHPERKAAEETAAKPETPAAVVEPRLEHAAPTAEAQAAASPGGSWDIPECKLEGCDAAALATERDQLTAAYGKLDAGLTSEDRAELVRSHSEWKDELAACTDKDCVSKLYRKRLDLINAREAPEAPKQ</sequence>
<evidence type="ECO:0000256" key="1">
    <source>
        <dbReference type="SAM" id="MobiDB-lite"/>
    </source>
</evidence>
<dbReference type="EMBL" id="CP063849">
    <property type="protein sequence ID" value="QOY91151.1"/>
    <property type="molecule type" value="Genomic_DNA"/>
</dbReference>
<gene>
    <name evidence="2" type="ORF">IRI77_14745</name>
</gene>
<feature type="compositionally biased region" description="Low complexity" evidence="1">
    <location>
        <begin position="42"/>
        <end position="67"/>
    </location>
</feature>
<organism evidence="2 3">
    <name type="scientific">Paludibaculum fermentans</name>
    <dbReference type="NCBI Taxonomy" id="1473598"/>
    <lineage>
        <taxon>Bacteria</taxon>
        <taxon>Pseudomonadati</taxon>
        <taxon>Acidobacteriota</taxon>
        <taxon>Terriglobia</taxon>
        <taxon>Bryobacterales</taxon>
        <taxon>Bryobacteraceae</taxon>
        <taxon>Paludibaculum</taxon>
    </lineage>
</organism>
<protein>
    <recommendedName>
        <fullName evidence="4">Lysozyme inhibitor LprI N-terminal domain-containing protein</fullName>
    </recommendedName>
</protein>
<dbReference type="AlphaFoldDB" id="A0A7S7NWR0"/>
<feature type="region of interest" description="Disordered" evidence="1">
    <location>
        <begin position="36"/>
        <end position="73"/>
    </location>
</feature>
<proteinExistence type="predicted"/>
<dbReference type="KEGG" id="pfer:IRI77_14745"/>